<dbReference type="EMBL" id="JAAMPC010000009">
    <property type="protein sequence ID" value="KAG2295457.1"/>
    <property type="molecule type" value="Genomic_DNA"/>
</dbReference>
<sequence>MGKELSSVLRTSEVHEIRQVRKNPHCSVYRTMLEKAFEVCSSRNYLTKISNYLSRRYGEPPYHIERGYTLGNLKEE</sequence>
<organism evidence="1 2">
    <name type="scientific">Brassica carinata</name>
    <name type="common">Ethiopian mustard</name>
    <name type="synonym">Abyssinian cabbage</name>
    <dbReference type="NCBI Taxonomy" id="52824"/>
    <lineage>
        <taxon>Eukaryota</taxon>
        <taxon>Viridiplantae</taxon>
        <taxon>Streptophyta</taxon>
        <taxon>Embryophyta</taxon>
        <taxon>Tracheophyta</taxon>
        <taxon>Spermatophyta</taxon>
        <taxon>Magnoliopsida</taxon>
        <taxon>eudicotyledons</taxon>
        <taxon>Gunneridae</taxon>
        <taxon>Pentapetalae</taxon>
        <taxon>rosids</taxon>
        <taxon>malvids</taxon>
        <taxon>Brassicales</taxon>
        <taxon>Brassicaceae</taxon>
        <taxon>Brassiceae</taxon>
        <taxon>Brassica</taxon>
    </lineage>
</organism>
<name>A0A8X7UYG2_BRACI</name>
<reference evidence="1 2" key="1">
    <citation type="submission" date="2020-02" db="EMBL/GenBank/DDBJ databases">
        <authorList>
            <person name="Ma Q."/>
            <person name="Huang Y."/>
            <person name="Song X."/>
            <person name="Pei D."/>
        </authorList>
    </citation>
    <scope>NUCLEOTIDE SEQUENCE [LARGE SCALE GENOMIC DNA]</scope>
    <source>
        <strain evidence="1">Sxm20200214</strain>
        <tissue evidence="1">Leaf</tissue>
    </source>
</reference>
<gene>
    <name evidence="1" type="ORF">Bca52824_042126</name>
</gene>
<evidence type="ECO:0000313" key="2">
    <source>
        <dbReference type="Proteomes" id="UP000886595"/>
    </source>
</evidence>
<dbReference type="AlphaFoldDB" id="A0A8X7UYG2"/>
<proteinExistence type="predicted"/>
<protein>
    <submittedName>
        <fullName evidence="1">Uncharacterized protein</fullName>
    </submittedName>
</protein>
<evidence type="ECO:0000313" key="1">
    <source>
        <dbReference type="EMBL" id="KAG2295457.1"/>
    </source>
</evidence>
<dbReference type="Proteomes" id="UP000886595">
    <property type="component" value="Unassembled WGS sequence"/>
</dbReference>
<keyword evidence="2" id="KW-1185">Reference proteome</keyword>
<comment type="caution">
    <text evidence="1">The sequence shown here is derived from an EMBL/GenBank/DDBJ whole genome shotgun (WGS) entry which is preliminary data.</text>
</comment>
<accession>A0A8X7UYG2</accession>